<proteinExistence type="predicted"/>
<protein>
    <submittedName>
        <fullName evidence="1">Uncharacterized protein</fullName>
    </submittedName>
</protein>
<dbReference type="Proteomes" id="UP001157502">
    <property type="component" value="Chromosome 17"/>
</dbReference>
<evidence type="ECO:0000313" key="1">
    <source>
        <dbReference type="EMBL" id="KAJ7998620.1"/>
    </source>
</evidence>
<dbReference type="EMBL" id="CM055744">
    <property type="protein sequence ID" value="KAJ7998620.1"/>
    <property type="molecule type" value="Genomic_DNA"/>
</dbReference>
<comment type="caution">
    <text evidence="1">The sequence shown here is derived from an EMBL/GenBank/DDBJ whole genome shotgun (WGS) entry which is preliminary data.</text>
</comment>
<evidence type="ECO:0000313" key="2">
    <source>
        <dbReference type="Proteomes" id="UP001157502"/>
    </source>
</evidence>
<reference evidence="1" key="1">
    <citation type="submission" date="2021-05" db="EMBL/GenBank/DDBJ databases">
        <authorList>
            <person name="Pan Q."/>
            <person name="Jouanno E."/>
            <person name="Zahm M."/>
            <person name="Klopp C."/>
            <person name="Cabau C."/>
            <person name="Louis A."/>
            <person name="Berthelot C."/>
            <person name="Parey E."/>
            <person name="Roest Crollius H."/>
            <person name="Montfort J."/>
            <person name="Robinson-Rechavi M."/>
            <person name="Bouchez O."/>
            <person name="Lampietro C."/>
            <person name="Lopez Roques C."/>
            <person name="Donnadieu C."/>
            <person name="Postlethwait J."/>
            <person name="Bobe J."/>
            <person name="Dillon D."/>
            <person name="Chandos A."/>
            <person name="von Hippel F."/>
            <person name="Guiguen Y."/>
        </authorList>
    </citation>
    <scope>NUCLEOTIDE SEQUENCE</scope>
    <source>
        <strain evidence="1">YG-Jan2019</strain>
    </source>
</reference>
<organism evidence="1 2">
    <name type="scientific">Dallia pectoralis</name>
    <name type="common">Alaska blackfish</name>
    <dbReference type="NCBI Taxonomy" id="75939"/>
    <lineage>
        <taxon>Eukaryota</taxon>
        <taxon>Metazoa</taxon>
        <taxon>Chordata</taxon>
        <taxon>Craniata</taxon>
        <taxon>Vertebrata</taxon>
        <taxon>Euteleostomi</taxon>
        <taxon>Actinopterygii</taxon>
        <taxon>Neopterygii</taxon>
        <taxon>Teleostei</taxon>
        <taxon>Protacanthopterygii</taxon>
        <taxon>Esociformes</taxon>
        <taxon>Umbridae</taxon>
        <taxon>Dallia</taxon>
    </lineage>
</organism>
<keyword evidence="2" id="KW-1185">Reference proteome</keyword>
<sequence length="114" mass="12283">MASFSVPSNEVTLLIGALQGTYQNLNTTVAQDWCLALERLIRIKEDQIQSAHKCCLQIQVPGRPDNNDMWGPDEGFMGGKYGPHYGLAPGIHIGASRGSPDVLKVGPARVLHGS</sequence>
<gene>
    <name evidence="1" type="ORF">DPEC_G00206780</name>
</gene>
<accession>A0ACC2G4Z7</accession>
<name>A0ACC2G4Z7_DALPE</name>